<dbReference type="PANTHER" id="PTHR30383">
    <property type="entry name" value="THIOESTERASE 1/PROTEASE 1/LYSOPHOSPHOLIPASE L1"/>
    <property type="match status" value="1"/>
</dbReference>
<reference evidence="2 3" key="1">
    <citation type="submission" date="2019-01" db="EMBL/GenBank/DDBJ databases">
        <title>Ktedonosporobacter rubrisoli SCAWS-G2.</title>
        <authorList>
            <person name="Huang Y."/>
            <person name="Yan B."/>
        </authorList>
    </citation>
    <scope>NUCLEOTIDE SEQUENCE [LARGE SCALE GENOMIC DNA]</scope>
    <source>
        <strain evidence="2 3">SCAWS-G2</strain>
    </source>
</reference>
<evidence type="ECO:0000259" key="1">
    <source>
        <dbReference type="Pfam" id="PF13472"/>
    </source>
</evidence>
<dbReference type="OrthoDB" id="9794725at2"/>
<dbReference type="InterPro" id="IPR013830">
    <property type="entry name" value="SGNH_hydro"/>
</dbReference>
<dbReference type="PANTHER" id="PTHR30383:SF5">
    <property type="entry name" value="SGNH HYDROLASE-TYPE ESTERASE DOMAIN-CONTAINING PROTEIN"/>
    <property type="match status" value="1"/>
</dbReference>
<dbReference type="GO" id="GO:0004622">
    <property type="term" value="F:phosphatidylcholine lysophospholipase activity"/>
    <property type="evidence" value="ECO:0007669"/>
    <property type="project" value="TreeGrafter"/>
</dbReference>
<keyword evidence="3" id="KW-1185">Reference proteome</keyword>
<dbReference type="EMBL" id="CP035758">
    <property type="protein sequence ID" value="QBD76536.1"/>
    <property type="molecule type" value="Genomic_DNA"/>
</dbReference>
<dbReference type="Pfam" id="PF13472">
    <property type="entry name" value="Lipase_GDSL_2"/>
    <property type="match status" value="1"/>
</dbReference>
<name>A0A4P6JP55_KTERU</name>
<accession>A0A4P6JP55</accession>
<dbReference type="Proteomes" id="UP000290365">
    <property type="component" value="Chromosome"/>
</dbReference>
<organism evidence="2 3">
    <name type="scientific">Ktedonosporobacter rubrisoli</name>
    <dbReference type="NCBI Taxonomy" id="2509675"/>
    <lineage>
        <taxon>Bacteria</taxon>
        <taxon>Bacillati</taxon>
        <taxon>Chloroflexota</taxon>
        <taxon>Ktedonobacteria</taxon>
        <taxon>Ktedonobacterales</taxon>
        <taxon>Ktedonosporobacteraceae</taxon>
        <taxon>Ktedonosporobacter</taxon>
    </lineage>
</organism>
<feature type="domain" description="SGNH hydrolase-type esterase" evidence="1">
    <location>
        <begin position="15"/>
        <end position="198"/>
    </location>
</feature>
<dbReference type="SUPFAM" id="SSF52266">
    <property type="entry name" value="SGNH hydrolase"/>
    <property type="match status" value="1"/>
</dbReference>
<dbReference type="InterPro" id="IPR051532">
    <property type="entry name" value="Ester_Hydrolysis_Enzymes"/>
</dbReference>
<dbReference type="AlphaFoldDB" id="A0A4P6JP55"/>
<sequence length="210" mass="23553">MSPLFNDGDVVLFQGDSITDAGRDRLDPRSMGAGYAMIASSWFQALYPSKNVNFLNRGIGGDRAKDLLKRWQKDCLDLHPSWVSILVGINDTWRRYDSNDPTSTQDYEDVYRSLLERTKAALNARLILCEPFVLSVSADRETWREDLDPKIDVVRKLAREYGALYVPFDGLFAQAAAQRESAFWAADGVHPSPAGHALMAQAWLRAVNAL</sequence>
<dbReference type="InterPro" id="IPR036514">
    <property type="entry name" value="SGNH_hydro_sf"/>
</dbReference>
<evidence type="ECO:0000313" key="2">
    <source>
        <dbReference type="EMBL" id="QBD76536.1"/>
    </source>
</evidence>
<evidence type="ECO:0000313" key="3">
    <source>
        <dbReference type="Proteomes" id="UP000290365"/>
    </source>
</evidence>
<dbReference type="Gene3D" id="3.40.50.1110">
    <property type="entry name" value="SGNH hydrolase"/>
    <property type="match status" value="1"/>
</dbReference>
<dbReference type="RefSeq" id="WP_129887415.1">
    <property type="nucleotide sequence ID" value="NZ_CP035758.1"/>
</dbReference>
<gene>
    <name evidence="2" type="ORF">EPA93_11170</name>
</gene>
<proteinExistence type="predicted"/>
<protein>
    <submittedName>
        <fullName evidence="2">GDSL family lipase</fullName>
    </submittedName>
</protein>
<dbReference type="KEGG" id="kbs:EPA93_11170"/>
<dbReference type="CDD" id="cd01834">
    <property type="entry name" value="SGNH_hydrolase_like_2"/>
    <property type="match status" value="1"/>
</dbReference>